<dbReference type="Proteomes" id="UP000628448">
    <property type="component" value="Unassembled WGS sequence"/>
</dbReference>
<dbReference type="AlphaFoldDB" id="A0A931GYS5"/>
<dbReference type="EMBL" id="JADWYR010000002">
    <property type="protein sequence ID" value="MBG9377532.1"/>
    <property type="molecule type" value="Genomic_DNA"/>
</dbReference>
<reference evidence="2" key="1">
    <citation type="submission" date="2020-11" db="EMBL/GenBank/DDBJ databases">
        <title>Bacterial whole genome sequence for Panacibacter sp. DH6.</title>
        <authorList>
            <person name="Le V."/>
            <person name="Ko S."/>
            <person name="Ahn C.-Y."/>
            <person name="Oh H.-M."/>
        </authorList>
    </citation>
    <scope>NUCLEOTIDE SEQUENCE</scope>
    <source>
        <strain evidence="2">DH6</strain>
    </source>
</reference>
<dbReference type="SUPFAM" id="SSF55729">
    <property type="entry name" value="Acyl-CoA N-acyltransferases (Nat)"/>
    <property type="match status" value="1"/>
</dbReference>
<proteinExistence type="predicted"/>
<gene>
    <name evidence="2" type="ORF">I5907_14910</name>
</gene>
<dbReference type="InterPro" id="IPR016181">
    <property type="entry name" value="Acyl_CoA_acyltransferase"/>
</dbReference>
<keyword evidence="3" id="KW-1185">Reference proteome</keyword>
<dbReference type="GO" id="GO:0016747">
    <property type="term" value="F:acyltransferase activity, transferring groups other than amino-acyl groups"/>
    <property type="evidence" value="ECO:0007669"/>
    <property type="project" value="InterPro"/>
</dbReference>
<accession>A0A931GYS5</accession>
<dbReference type="Gene3D" id="3.40.630.30">
    <property type="match status" value="1"/>
</dbReference>
<sequence>MIIWKCKPFRDLSVFELYAILRLRSDIFVVEQNCVFLDMDDKDQHCDHLCGWSGDIPVAYVRLVPPGVAYDEPSIGRVVTARAFRKSGIGRTLMEKAIEHCGKLFGHTNIRIGAQLYLKKFYESLGFVQTSDVYLEDGIEHIEMIFETMDNL</sequence>
<dbReference type="Pfam" id="PF13673">
    <property type="entry name" value="Acetyltransf_10"/>
    <property type="match status" value="1"/>
</dbReference>
<comment type="caution">
    <text evidence="2">The sequence shown here is derived from an EMBL/GenBank/DDBJ whole genome shotgun (WGS) entry which is preliminary data.</text>
</comment>
<dbReference type="RefSeq" id="WP_196991613.1">
    <property type="nucleotide sequence ID" value="NZ_JADWYR010000002.1"/>
</dbReference>
<evidence type="ECO:0000313" key="2">
    <source>
        <dbReference type="EMBL" id="MBG9377532.1"/>
    </source>
</evidence>
<feature type="domain" description="N-acetyltransferase" evidence="1">
    <location>
        <begin position="7"/>
        <end position="149"/>
    </location>
</feature>
<evidence type="ECO:0000313" key="3">
    <source>
        <dbReference type="Proteomes" id="UP000628448"/>
    </source>
</evidence>
<evidence type="ECO:0000259" key="1">
    <source>
        <dbReference type="PROSITE" id="PS51186"/>
    </source>
</evidence>
<name>A0A931GYS5_9BACT</name>
<dbReference type="CDD" id="cd04301">
    <property type="entry name" value="NAT_SF"/>
    <property type="match status" value="1"/>
</dbReference>
<organism evidence="2 3">
    <name type="scientific">Panacibacter microcysteis</name>
    <dbReference type="NCBI Taxonomy" id="2793269"/>
    <lineage>
        <taxon>Bacteria</taxon>
        <taxon>Pseudomonadati</taxon>
        <taxon>Bacteroidota</taxon>
        <taxon>Chitinophagia</taxon>
        <taxon>Chitinophagales</taxon>
        <taxon>Chitinophagaceae</taxon>
        <taxon>Panacibacter</taxon>
    </lineage>
</organism>
<protein>
    <submittedName>
        <fullName evidence="2">GNAT family N-acetyltransferase</fullName>
    </submittedName>
</protein>
<dbReference type="PROSITE" id="PS51186">
    <property type="entry name" value="GNAT"/>
    <property type="match status" value="1"/>
</dbReference>
<dbReference type="InterPro" id="IPR000182">
    <property type="entry name" value="GNAT_dom"/>
</dbReference>